<evidence type="ECO:0000313" key="1">
    <source>
        <dbReference type="EMBL" id="CAI2359550.1"/>
    </source>
</evidence>
<dbReference type="EMBL" id="CAMPGE010000793">
    <property type="protein sequence ID" value="CAI2359550.1"/>
    <property type="molecule type" value="Genomic_DNA"/>
</dbReference>
<protein>
    <submittedName>
        <fullName evidence="1">Uncharacterized protein</fullName>
    </submittedName>
</protein>
<reference evidence="1" key="1">
    <citation type="submission" date="2023-07" db="EMBL/GenBank/DDBJ databases">
        <authorList>
            <consortium name="AG Swart"/>
            <person name="Singh M."/>
            <person name="Singh A."/>
            <person name="Seah K."/>
            <person name="Emmerich C."/>
        </authorList>
    </citation>
    <scope>NUCLEOTIDE SEQUENCE</scope>
    <source>
        <strain evidence="1">DP1</strain>
    </source>
</reference>
<comment type="caution">
    <text evidence="1">The sequence shown here is derived from an EMBL/GenBank/DDBJ whole genome shotgun (WGS) entry which is preliminary data.</text>
</comment>
<dbReference type="Proteomes" id="UP001295684">
    <property type="component" value="Unassembled WGS sequence"/>
</dbReference>
<name>A0AAD1X6T3_EUPCR</name>
<sequence length="270" mass="31282">MMITKIFRNLPIQSLIKTLRRSLSQCAKLINPQDVAVVFISLKCILKITSRLIRRTVGTKIYQSMGFIVNQSMSSRVYQPYEVNPIHSRGSKDIGKYCIIPIFDNQSEDIFFENRFDPRRHKNNKEGIPQESISKTTSGFLTSRATSDPHFNTETNFAKIKNIKKRIKMLHTSKFTGLYTSNIKSSRGSQTVKSGTRKSSHQKCVAPRQISKSQSDLRSNILLKQKYIAHLTHRNYKKKRKEYMKEFIKYSNLKSVINKCFEDLADFKAK</sequence>
<keyword evidence="2" id="KW-1185">Reference proteome</keyword>
<proteinExistence type="predicted"/>
<dbReference type="AlphaFoldDB" id="A0AAD1X6T3"/>
<accession>A0AAD1X6T3</accession>
<gene>
    <name evidence="1" type="ORF">ECRASSUSDP1_LOCUS841</name>
</gene>
<organism evidence="1 2">
    <name type="scientific">Euplotes crassus</name>
    <dbReference type="NCBI Taxonomy" id="5936"/>
    <lineage>
        <taxon>Eukaryota</taxon>
        <taxon>Sar</taxon>
        <taxon>Alveolata</taxon>
        <taxon>Ciliophora</taxon>
        <taxon>Intramacronucleata</taxon>
        <taxon>Spirotrichea</taxon>
        <taxon>Hypotrichia</taxon>
        <taxon>Euplotida</taxon>
        <taxon>Euplotidae</taxon>
        <taxon>Moneuplotes</taxon>
    </lineage>
</organism>
<evidence type="ECO:0000313" key="2">
    <source>
        <dbReference type="Proteomes" id="UP001295684"/>
    </source>
</evidence>